<feature type="transmembrane region" description="Helical" evidence="6">
    <location>
        <begin position="206"/>
        <end position="227"/>
    </location>
</feature>
<evidence type="ECO:0000259" key="7">
    <source>
        <dbReference type="Pfam" id="PF09335"/>
    </source>
</evidence>
<evidence type="ECO:0000256" key="1">
    <source>
        <dbReference type="ARBA" id="ARBA00004651"/>
    </source>
</evidence>
<comment type="subcellular location">
    <subcellularLocation>
        <location evidence="1 6">Cell membrane</location>
        <topology evidence="1 6">Multi-pass membrane protein</topology>
    </subcellularLocation>
</comment>
<reference evidence="8 9" key="1">
    <citation type="submission" date="2018-07" db="EMBL/GenBank/DDBJ databases">
        <title>Genomic Encyclopedia of Type Strains, Phase IV (KMG-IV): sequencing the most valuable type-strain genomes for metagenomic binning, comparative biology and taxonomic classification.</title>
        <authorList>
            <person name="Goeker M."/>
        </authorList>
    </citation>
    <scope>NUCLEOTIDE SEQUENCE [LARGE SCALE GENOMIC DNA]</scope>
    <source>
        <strain evidence="8 9">DSM 16500</strain>
    </source>
</reference>
<keyword evidence="5 6" id="KW-0472">Membrane</keyword>
<dbReference type="Pfam" id="PF09335">
    <property type="entry name" value="VTT_dom"/>
    <property type="match status" value="1"/>
</dbReference>
<sequence>MNNFFIALKKWFLLGSLLCMLFIFFYFQLYRYLNFHTLKTYQSTIQQWTVHHYKLAVVLYLFIFIVLIACTIPCATLLTLIGGFLFGGIAVIYAVLGTALGGTVLFLAVRSAIGSHLKTRTNGWIKQFEQGFQQNAFNYLLMLRLMPIFPCWISNISAGALNVPLKTFMSATVIGIFPATFIYAMAGRGLDKLLITEQTPNLNLVFTPSIFFPLCGLAILSIFPVFYKRVKKQDQDR</sequence>
<comment type="similarity">
    <text evidence="6">Belongs to the TVP38/TMEM64 family.</text>
</comment>
<evidence type="ECO:0000256" key="6">
    <source>
        <dbReference type="RuleBase" id="RU366058"/>
    </source>
</evidence>
<name>A0A370GJ06_9COXI</name>
<organism evidence="8 9">
    <name type="scientific">Aquicella lusitana</name>
    <dbReference type="NCBI Taxonomy" id="254246"/>
    <lineage>
        <taxon>Bacteria</taxon>
        <taxon>Pseudomonadati</taxon>
        <taxon>Pseudomonadota</taxon>
        <taxon>Gammaproteobacteria</taxon>
        <taxon>Legionellales</taxon>
        <taxon>Coxiellaceae</taxon>
        <taxon>Aquicella</taxon>
    </lineage>
</organism>
<dbReference type="OrthoDB" id="9800167at2"/>
<dbReference type="InterPro" id="IPR015414">
    <property type="entry name" value="TMEM64"/>
</dbReference>
<dbReference type="InterPro" id="IPR032816">
    <property type="entry name" value="VTT_dom"/>
</dbReference>
<evidence type="ECO:0000256" key="3">
    <source>
        <dbReference type="ARBA" id="ARBA00022692"/>
    </source>
</evidence>
<dbReference type="AlphaFoldDB" id="A0A370GJ06"/>
<keyword evidence="2 6" id="KW-1003">Cell membrane</keyword>
<keyword evidence="3 6" id="KW-0812">Transmembrane</keyword>
<feature type="transmembrane region" description="Helical" evidence="6">
    <location>
        <begin position="12"/>
        <end position="33"/>
    </location>
</feature>
<evidence type="ECO:0000256" key="2">
    <source>
        <dbReference type="ARBA" id="ARBA00022475"/>
    </source>
</evidence>
<comment type="caution">
    <text evidence="8">The sequence shown here is derived from an EMBL/GenBank/DDBJ whole genome shotgun (WGS) entry which is preliminary data.</text>
</comment>
<protein>
    <recommendedName>
        <fullName evidence="6">TVP38/TMEM64 family membrane protein</fullName>
    </recommendedName>
</protein>
<keyword evidence="4 6" id="KW-1133">Transmembrane helix</keyword>
<evidence type="ECO:0000256" key="4">
    <source>
        <dbReference type="ARBA" id="ARBA00022989"/>
    </source>
</evidence>
<feature type="transmembrane region" description="Helical" evidence="6">
    <location>
        <begin position="168"/>
        <end position="186"/>
    </location>
</feature>
<dbReference type="GO" id="GO:0005886">
    <property type="term" value="C:plasma membrane"/>
    <property type="evidence" value="ECO:0007669"/>
    <property type="project" value="UniProtKB-SubCell"/>
</dbReference>
<gene>
    <name evidence="8" type="ORF">C8D86_11038</name>
</gene>
<feature type="transmembrane region" description="Helical" evidence="6">
    <location>
        <begin position="85"/>
        <end position="109"/>
    </location>
</feature>
<feature type="transmembrane region" description="Helical" evidence="6">
    <location>
        <begin position="53"/>
        <end position="78"/>
    </location>
</feature>
<proteinExistence type="inferred from homology"/>
<dbReference type="Proteomes" id="UP000254720">
    <property type="component" value="Unassembled WGS sequence"/>
</dbReference>
<evidence type="ECO:0000256" key="5">
    <source>
        <dbReference type="ARBA" id="ARBA00023136"/>
    </source>
</evidence>
<dbReference type="PANTHER" id="PTHR12677">
    <property type="entry name" value="GOLGI APPARATUS MEMBRANE PROTEIN TVP38-RELATED"/>
    <property type="match status" value="1"/>
</dbReference>
<dbReference type="RefSeq" id="WP_114834325.1">
    <property type="nucleotide sequence ID" value="NZ_QQAX01000010.1"/>
</dbReference>
<accession>A0A370GJ06</accession>
<keyword evidence="9" id="KW-1185">Reference proteome</keyword>
<dbReference type="EMBL" id="QQAX01000010">
    <property type="protein sequence ID" value="RDI43768.1"/>
    <property type="molecule type" value="Genomic_DNA"/>
</dbReference>
<dbReference type="PANTHER" id="PTHR12677:SF59">
    <property type="entry name" value="GOLGI APPARATUS MEMBRANE PROTEIN TVP38-RELATED"/>
    <property type="match status" value="1"/>
</dbReference>
<evidence type="ECO:0000313" key="9">
    <source>
        <dbReference type="Proteomes" id="UP000254720"/>
    </source>
</evidence>
<feature type="domain" description="VTT" evidence="7">
    <location>
        <begin position="75"/>
        <end position="188"/>
    </location>
</feature>
<evidence type="ECO:0000313" key="8">
    <source>
        <dbReference type="EMBL" id="RDI43768.1"/>
    </source>
</evidence>